<dbReference type="AlphaFoldDB" id="A0AAN0SQY2"/>
<reference evidence="2 3" key="1">
    <citation type="journal article" date="2015" name="Genome Announc.">
        <title>Complete genome sequences for 35 biothreat assay-relevant bacillus species.</title>
        <authorList>
            <person name="Johnson S.L."/>
            <person name="Daligault H.E."/>
            <person name="Davenport K.W."/>
            <person name="Jaissle J."/>
            <person name="Frey K.G."/>
            <person name="Ladner J.T."/>
            <person name="Broomall S.M."/>
            <person name="Bishop-Lilly K.A."/>
            <person name="Bruce D.C."/>
            <person name="Gibbons H.S."/>
            <person name="Coyne S.R."/>
            <person name="Lo C.C."/>
            <person name="Meincke L."/>
            <person name="Munk A.C."/>
            <person name="Koroleva G.I."/>
            <person name="Rosenzweig C.N."/>
            <person name="Palacios G.F."/>
            <person name="Redden C.L."/>
            <person name="Minogue T.D."/>
            <person name="Chain P.S."/>
        </authorList>
    </citation>
    <scope>NUCLEOTIDE SEQUENCE [LARGE SCALE GENOMIC DNA]</scope>
    <source>
        <strain evidence="2 3">03BB108</strain>
        <plasmid evidence="2 3">pBFI_4</plasmid>
        <plasmid evidence="1 3">pBFI_5</plasmid>
    </source>
</reference>
<dbReference type="RefSeq" id="WP_001114347.1">
    <property type="nucleotide sequence ID" value="NZ_CP009637.1"/>
</dbReference>
<dbReference type="Proteomes" id="UP000031861">
    <property type="component" value="Plasmid pBFI_5"/>
</dbReference>
<protein>
    <submittedName>
        <fullName evidence="2">Uncharacterized protein</fullName>
    </submittedName>
</protein>
<organism evidence="2 3">
    <name type="scientific">Bacillus cereus 03BB108</name>
    <dbReference type="NCBI Taxonomy" id="451709"/>
    <lineage>
        <taxon>Bacteria</taxon>
        <taxon>Bacillati</taxon>
        <taxon>Bacillota</taxon>
        <taxon>Bacilli</taxon>
        <taxon>Bacillales</taxon>
        <taxon>Bacillaceae</taxon>
        <taxon>Bacillus</taxon>
        <taxon>Bacillus cereus group</taxon>
    </lineage>
</organism>
<name>A0AAN0SQY2_BACCE</name>
<dbReference type="EMBL" id="CP009637">
    <property type="protein sequence ID" value="AJI08575.1"/>
    <property type="molecule type" value="Genomic_DNA"/>
</dbReference>
<evidence type="ECO:0000313" key="2">
    <source>
        <dbReference type="EMBL" id="AJI08611.1"/>
    </source>
</evidence>
<dbReference type="Proteomes" id="UP000031861">
    <property type="component" value="Plasmid pBFI_4"/>
</dbReference>
<keyword evidence="2" id="KW-0614">Plasmid</keyword>
<sequence length="59" mass="7040">MPEKRSRFGETGDLKVTFEEDRTIRLYSVLGECIESFSTKEQVQEMIEFLEECKKEMEE</sequence>
<geneLocation type="plasmid" evidence="1 3">
    <name>pBFI_5</name>
</geneLocation>
<accession>A0AAN0SQY2</accession>
<proteinExistence type="predicted"/>
<evidence type="ECO:0000313" key="3">
    <source>
        <dbReference type="Proteomes" id="UP000031861"/>
    </source>
</evidence>
<geneLocation type="plasmid" evidence="2 3">
    <name>pBFI_4</name>
</geneLocation>
<gene>
    <name evidence="2" type="ORF">AK40_6165</name>
    <name evidence="1" type="ORF">AK40_6244</name>
</gene>
<dbReference type="EMBL" id="CP009638">
    <property type="protein sequence ID" value="AJI08611.1"/>
    <property type="molecule type" value="Genomic_DNA"/>
</dbReference>
<evidence type="ECO:0000313" key="1">
    <source>
        <dbReference type="EMBL" id="AJI08575.1"/>
    </source>
</evidence>